<evidence type="ECO:0000256" key="4">
    <source>
        <dbReference type="ARBA" id="ARBA00022741"/>
    </source>
</evidence>
<evidence type="ECO:0000313" key="10">
    <source>
        <dbReference type="EMBL" id="PWU85522.1"/>
    </source>
</evidence>
<comment type="caution">
    <text evidence="10">The sequence shown here is derived from an EMBL/GenBank/DDBJ whole genome shotgun (WGS) entry which is preliminary data.</text>
</comment>
<dbReference type="PROSITE" id="PS00108">
    <property type="entry name" value="PROTEIN_KINASE_ST"/>
    <property type="match status" value="1"/>
</dbReference>
<keyword evidence="5" id="KW-0418">Kinase</keyword>
<evidence type="ECO:0000256" key="6">
    <source>
        <dbReference type="ARBA" id="ARBA00022840"/>
    </source>
</evidence>
<dbReference type="EMBL" id="PRFA01000157">
    <property type="protein sequence ID" value="PWU85522.1"/>
    <property type="molecule type" value="Genomic_DNA"/>
</dbReference>
<gene>
    <name evidence="10" type="ORF">C4B63_157g30</name>
</gene>
<evidence type="ECO:0000313" key="11">
    <source>
        <dbReference type="Proteomes" id="UP000246121"/>
    </source>
</evidence>
<sequence length="416" mass="47093">MQPESGTRGATGHILVPGFLGCSGSTDSKYTYVRYLAHGSSGETWKVLDVSDGTPYALKITSLKNYREPKLLRVRTEVRCLESIDHFACIRLHEKLETESHFFFVMEYCDAGDLRYQMRDGGKLLEHQIVHILLQLVLALHYLHTKKKILHRDLKPANVLLKTTGLLKLGDFGLSNAYDTISGDVGLTICGTPAYVAPELWRNERYGAAADIWSLGVILYEAMTGRHPFEGTKYEELRHKVLHEEVPPIKTSHSVELKRIVYALLRKSSVERPDTTQLLREPLLVAALSNFPEVLRVSDVEDSLLQRVLHDISPEQLLPRPRLDHSVLFSGMVWKLKPTQDYQERYMELADGQLSLLLRPGGRVGFRGCIPLLRVEQVACIDPNHFALKIEGADWCFFQTPQAAVWEEQLRAALGI</sequence>
<dbReference type="OrthoDB" id="266718at2759"/>
<protein>
    <recommendedName>
        <fullName evidence="1">non-specific serine/threonine protein kinase</fullName>
        <ecNumber evidence="1">2.7.11.1</ecNumber>
    </recommendedName>
</protein>
<keyword evidence="2" id="KW-0723">Serine/threonine-protein kinase</keyword>
<dbReference type="GO" id="GO:0004674">
    <property type="term" value="F:protein serine/threonine kinase activity"/>
    <property type="evidence" value="ECO:0007669"/>
    <property type="project" value="UniProtKB-KW"/>
</dbReference>
<dbReference type="InterPro" id="IPR011009">
    <property type="entry name" value="Kinase-like_dom_sf"/>
</dbReference>
<dbReference type="Proteomes" id="UP000246121">
    <property type="component" value="Unassembled WGS sequence"/>
</dbReference>
<dbReference type="PROSITE" id="PS50011">
    <property type="entry name" value="PROTEIN_KINASE_DOM"/>
    <property type="match status" value="1"/>
</dbReference>
<evidence type="ECO:0000259" key="9">
    <source>
        <dbReference type="PROSITE" id="PS50011"/>
    </source>
</evidence>
<evidence type="ECO:0000256" key="5">
    <source>
        <dbReference type="ARBA" id="ARBA00022777"/>
    </source>
</evidence>
<dbReference type="AlphaFoldDB" id="A0A2V2UQV1"/>
<comment type="catalytic activity">
    <reaction evidence="7">
        <text>L-threonyl-[protein] + ATP = O-phospho-L-threonyl-[protein] + ADP + H(+)</text>
        <dbReference type="Rhea" id="RHEA:46608"/>
        <dbReference type="Rhea" id="RHEA-COMP:11060"/>
        <dbReference type="Rhea" id="RHEA-COMP:11605"/>
        <dbReference type="ChEBI" id="CHEBI:15378"/>
        <dbReference type="ChEBI" id="CHEBI:30013"/>
        <dbReference type="ChEBI" id="CHEBI:30616"/>
        <dbReference type="ChEBI" id="CHEBI:61977"/>
        <dbReference type="ChEBI" id="CHEBI:456216"/>
        <dbReference type="EC" id="2.7.11.1"/>
    </reaction>
</comment>
<dbReference type="VEuPathDB" id="TriTrypDB:C3747_211g72"/>
<proteinExistence type="predicted"/>
<evidence type="ECO:0000256" key="7">
    <source>
        <dbReference type="ARBA" id="ARBA00047899"/>
    </source>
</evidence>
<dbReference type="VEuPathDB" id="TriTrypDB:TcG_08951"/>
<dbReference type="VEuPathDB" id="TriTrypDB:TcCLB.508621.10"/>
<dbReference type="VEuPathDB" id="TriTrypDB:TcBrA4_0086740"/>
<dbReference type="SUPFAM" id="SSF56112">
    <property type="entry name" value="Protein kinase-like (PK-like)"/>
    <property type="match status" value="1"/>
</dbReference>
<comment type="catalytic activity">
    <reaction evidence="8">
        <text>L-seryl-[protein] + ATP = O-phospho-L-seryl-[protein] + ADP + H(+)</text>
        <dbReference type="Rhea" id="RHEA:17989"/>
        <dbReference type="Rhea" id="RHEA-COMP:9863"/>
        <dbReference type="Rhea" id="RHEA-COMP:11604"/>
        <dbReference type="ChEBI" id="CHEBI:15378"/>
        <dbReference type="ChEBI" id="CHEBI:29999"/>
        <dbReference type="ChEBI" id="CHEBI:30616"/>
        <dbReference type="ChEBI" id="CHEBI:83421"/>
        <dbReference type="ChEBI" id="CHEBI:456216"/>
        <dbReference type="EC" id="2.7.11.1"/>
    </reaction>
</comment>
<dbReference type="SMART" id="SM00220">
    <property type="entry name" value="S_TKc"/>
    <property type="match status" value="1"/>
</dbReference>
<dbReference type="InterPro" id="IPR051131">
    <property type="entry name" value="NEK_Ser/Thr_kinase_NIMA"/>
</dbReference>
<dbReference type="VEuPathDB" id="TriTrypDB:TcYC6_0025620"/>
<dbReference type="Pfam" id="PF00069">
    <property type="entry name" value="Pkinase"/>
    <property type="match status" value="1"/>
</dbReference>
<dbReference type="InterPro" id="IPR000719">
    <property type="entry name" value="Prot_kinase_dom"/>
</dbReference>
<dbReference type="VEuPathDB" id="TriTrypDB:TcCLB.511351.30"/>
<dbReference type="EC" id="2.7.11.1" evidence="1"/>
<dbReference type="GO" id="GO:0005524">
    <property type="term" value="F:ATP binding"/>
    <property type="evidence" value="ECO:0007669"/>
    <property type="project" value="UniProtKB-KW"/>
</dbReference>
<dbReference type="VEuPathDB" id="TriTrypDB:TCSYLVIO_007957"/>
<reference evidence="10 11" key="1">
    <citation type="journal article" date="2018" name="Microb. Genom.">
        <title>Expanding an expanded genome: long-read sequencing of Trypanosoma cruzi.</title>
        <authorList>
            <person name="Berna L."/>
            <person name="Rodriguez M."/>
            <person name="Chiribao M.L."/>
            <person name="Parodi-Talice A."/>
            <person name="Pita S."/>
            <person name="Rijo G."/>
            <person name="Alvarez-Valin F."/>
            <person name="Robello C."/>
        </authorList>
    </citation>
    <scope>NUCLEOTIDE SEQUENCE [LARGE SCALE GENOMIC DNA]</scope>
    <source>
        <strain evidence="10 11">Dm28c</strain>
    </source>
</reference>
<evidence type="ECO:0000256" key="2">
    <source>
        <dbReference type="ARBA" id="ARBA00022527"/>
    </source>
</evidence>
<evidence type="ECO:0000256" key="8">
    <source>
        <dbReference type="ARBA" id="ARBA00048679"/>
    </source>
</evidence>
<dbReference type="VEuPathDB" id="TriTrypDB:TCDM_09739"/>
<keyword evidence="4" id="KW-0547">Nucleotide-binding</keyword>
<evidence type="ECO:0000256" key="3">
    <source>
        <dbReference type="ARBA" id="ARBA00022679"/>
    </source>
</evidence>
<keyword evidence="6" id="KW-0067">ATP-binding</keyword>
<dbReference type="VEuPathDB" id="TriTrypDB:C4B63_157g30"/>
<dbReference type="PANTHER" id="PTHR44899:SF3">
    <property type="entry name" value="SERINE_THREONINE-PROTEIN KINASE NEK1"/>
    <property type="match status" value="1"/>
</dbReference>
<dbReference type="VEuPathDB" id="TriTrypDB:BCY84_19894"/>
<organism evidence="10 11">
    <name type="scientific">Trypanosoma cruzi</name>
    <dbReference type="NCBI Taxonomy" id="5693"/>
    <lineage>
        <taxon>Eukaryota</taxon>
        <taxon>Discoba</taxon>
        <taxon>Euglenozoa</taxon>
        <taxon>Kinetoplastea</taxon>
        <taxon>Metakinetoplastina</taxon>
        <taxon>Trypanosomatida</taxon>
        <taxon>Trypanosomatidae</taxon>
        <taxon>Trypanosoma</taxon>
        <taxon>Schizotrypanum</taxon>
    </lineage>
</organism>
<keyword evidence="3" id="KW-0808">Transferase</keyword>
<dbReference type="VEuPathDB" id="TriTrypDB:TcCL_ESM05779"/>
<dbReference type="PANTHER" id="PTHR44899">
    <property type="entry name" value="CAMK FAMILY PROTEIN KINASE"/>
    <property type="match status" value="1"/>
</dbReference>
<feature type="domain" description="Protein kinase" evidence="9">
    <location>
        <begin position="30"/>
        <end position="284"/>
    </location>
</feature>
<accession>A0A2V2UQV1</accession>
<dbReference type="VEuPathDB" id="TriTrypDB:Tc_MARK_4663"/>
<dbReference type="VEuPathDB" id="TriTrypDB:ECC02_005378"/>
<dbReference type="Gene3D" id="1.10.510.10">
    <property type="entry name" value="Transferase(Phosphotransferase) domain 1"/>
    <property type="match status" value="1"/>
</dbReference>
<dbReference type="SUPFAM" id="SSF50729">
    <property type="entry name" value="PH domain-like"/>
    <property type="match status" value="1"/>
</dbReference>
<name>A0A2V2UQV1_TRYCR</name>
<dbReference type="InterPro" id="IPR008271">
    <property type="entry name" value="Ser/Thr_kinase_AS"/>
</dbReference>
<evidence type="ECO:0000256" key="1">
    <source>
        <dbReference type="ARBA" id="ARBA00012513"/>
    </source>
</evidence>